<proteinExistence type="predicted"/>
<dbReference type="EMBL" id="CP076723">
    <property type="protein sequence ID" value="QWV94714.1"/>
    <property type="molecule type" value="Genomic_DNA"/>
</dbReference>
<organism evidence="2 3">
    <name type="scientific">Geomonas oryzisoli</name>
    <dbReference type="NCBI Taxonomy" id="2847992"/>
    <lineage>
        <taxon>Bacteria</taxon>
        <taxon>Pseudomonadati</taxon>
        <taxon>Thermodesulfobacteriota</taxon>
        <taxon>Desulfuromonadia</taxon>
        <taxon>Geobacterales</taxon>
        <taxon>Geobacteraceae</taxon>
        <taxon>Geomonas</taxon>
    </lineage>
</organism>
<dbReference type="SMART" id="SM00849">
    <property type="entry name" value="Lactamase_B"/>
    <property type="match status" value="1"/>
</dbReference>
<dbReference type="InterPro" id="IPR001279">
    <property type="entry name" value="Metallo-B-lactamas"/>
</dbReference>
<evidence type="ECO:0000259" key="1">
    <source>
        <dbReference type="SMART" id="SM00849"/>
    </source>
</evidence>
<dbReference type="Pfam" id="PF00753">
    <property type="entry name" value="Lactamase_B"/>
    <property type="match status" value="2"/>
</dbReference>
<dbReference type="Proteomes" id="UP000683557">
    <property type="component" value="Chromosome"/>
</dbReference>
<dbReference type="CDD" id="cd06262">
    <property type="entry name" value="metallo-hydrolase-like_MBL-fold"/>
    <property type="match status" value="1"/>
</dbReference>
<evidence type="ECO:0000313" key="2">
    <source>
        <dbReference type="EMBL" id="QWV94714.1"/>
    </source>
</evidence>
<feature type="domain" description="Metallo-beta-lactamase" evidence="1">
    <location>
        <begin position="14"/>
        <end position="173"/>
    </location>
</feature>
<protein>
    <submittedName>
        <fullName evidence="2">MBL fold metallo-hydrolase</fullName>
    </submittedName>
</protein>
<evidence type="ECO:0000313" key="3">
    <source>
        <dbReference type="Proteomes" id="UP000683557"/>
    </source>
</evidence>
<dbReference type="RefSeq" id="WP_216801439.1">
    <property type="nucleotide sequence ID" value="NZ_CP076723.1"/>
</dbReference>
<sequence>MKIVPLKKSPATYSCNSYLILGDWNRIEDVNTLIDPGVDDFILAEIRELSTGFGKEPVQQVVLTHNHFDHTAGVAALKEAFGCRVFAYDNGRLVDETLHDRQFIKAGDDFLEVLHTPGHSGDSVCLYAPSLQVLFSGDTQVRVLAAGGSYCPAYVEALKRLCTLKIQSVYSGHDQPVLHGAREMLQQSLDFVLSAQIR</sequence>
<gene>
    <name evidence="2" type="ORF">KP004_05925</name>
</gene>
<accession>A0ABX8J8E0</accession>
<name>A0ABX8J8E0_9BACT</name>
<reference evidence="2 3" key="1">
    <citation type="submission" date="2021-06" db="EMBL/GenBank/DDBJ databases">
        <title>Gemonas diversity in paddy soil.</title>
        <authorList>
            <person name="Liu G."/>
        </authorList>
    </citation>
    <scope>NUCLEOTIDE SEQUENCE [LARGE SCALE GENOMIC DNA]</scope>
    <source>
        <strain evidence="2 3">RG10</strain>
    </source>
</reference>
<keyword evidence="3" id="KW-1185">Reference proteome</keyword>
<dbReference type="InterPro" id="IPR050855">
    <property type="entry name" value="NDM-1-like"/>
</dbReference>
<dbReference type="PANTHER" id="PTHR42951">
    <property type="entry name" value="METALLO-BETA-LACTAMASE DOMAIN-CONTAINING"/>
    <property type="match status" value="1"/>
</dbReference>